<keyword evidence="2" id="KW-0963">Cytoplasm</keyword>
<dbReference type="HOGENOM" id="CLU_002096_2_1_1"/>
<dbReference type="PANTHER" id="PTHR14005:SF0">
    <property type="entry name" value="EUKARYOTIC TRANSLATION INITIATION FACTOR 3 SUBUNIT A"/>
    <property type="match status" value="1"/>
</dbReference>
<evidence type="ECO:0000313" key="8">
    <source>
        <dbReference type="Proteomes" id="UP000009022"/>
    </source>
</evidence>
<dbReference type="CTD" id="6755917"/>
<dbReference type="PANTHER" id="PTHR14005">
    <property type="entry name" value="EUKARYOTIC TRANSLATION INITIATION FACTOR 3, THETA SUBUNIT"/>
    <property type="match status" value="1"/>
</dbReference>
<evidence type="ECO:0000256" key="1">
    <source>
        <dbReference type="ARBA" id="ARBA00004496"/>
    </source>
</evidence>
<evidence type="ECO:0000259" key="6">
    <source>
        <dbReference type="Pfam" id="PF22591"/>
    </source>
</evidence>
<evidence type="ECO:0000313" key="7">
    <source>
        <dbReference type="EMBL" id="EDV22839.1"/>
    </source>
</evidence>
<reference evidence="7 8" key="1">
    <citation type="journal article" date="2008" name="Nature">
        <title>The Trichoplax genome and the nature of placozoans.</title>
        <authorList>
            <person name="Srivastava M."/>
            <person name="Begovic E."/>
            <person name="Chapman J."/>
            <person name="Putnam N.H."/>
            <person name="Hellsten U."/>
            <person name="Kawashima T."/>
            <person name="Kuo A."/>
            <person name="Mitros T."/>
            <person name="Salamov A."/>
            <person name="Carpenter M.L."/>
            <person name="Signorovitch A.Y."/>
            <person name="Moreno M.A."/>
            <person name="Kamm K."/>
            <person name="Grimwood J."/>
            <person name="Schmutz J."/>
            <person name="Shapiro H."/>
            <person name="Grigoriev I.V."/>
            <person name="Buss L.W."/>
            <person name="Schierwater B."/>
            <person name="Dellaporta S.L."/>
            <person name="Rokhsar D.S."/>
        </authorList>
    </citation>
    <scope>NUCLEOTIDE SEQUENCE [LARGE SCALE GENOMIC DNA]</scope>
    <source>
        <strain evidence="7 8">Grell-BS-1999</strain>
    </source>
</reference>
<dbReference type="InParanoid" id="B3S2S1"/>
<keyword evidence="8" id="KW-1185">Reference proteome</keyword>
<evidence type="ECO:0000256" key="4">
    <source>
        <dbReference type="ARBA" id="ARBA00022884"/>
    </source>
</evidence>
<evidence type="ECO:0000256" key="2">
    <source>
        <dbReference type="ARBA" id="ARBA00022490"/>
    </source>
</evidence>
<protein>
    <recommendedName>
        <fullName evidence="6">eIF3a PCI domain-containing protein</fullName>
    </recommendedName>
</protein>
<dbReference type="InterPro" id="IPR054711">
    <property type="entry name" value="eIF3a_PCI_TPR-like"/>
</dbReference>
<evidence type="ECO:0000256" key="3">
    <source>
        <dbReference type="ARBA" id="ARBA00022540"/>
    </source>
</evidence>
<dbReference type="KEGG" id="tad:TRIADDRAFT_50583"/>
<accession>B3S2S1</accession>
<dbReference type="EMBL" id="DS985248">
    <property type="protein sequence ID" value="EDV22839.1"/>
    <property type="molecule type" value="Genomic_DNA"/>
</dbReference>
<dbReference type="GO" id="GO:0003723">
    <property type="term" value="F:RNA binding"/>
    <property type="evidence" value="ECO:0007669"/>
    <property type="project" value="UniProtKB-KW"/>
</dbReference>
<keyword evidence="5" id="KW-0648">Protein biosynthesis</keyword>
<name>B3S2S1_TRIAD</name>
<dbReference type="GO" id="GO:0005852">
    <property type="term" value="C:eukaryotic translation initiation factor 3 complex"/>
    <property type="evidence" value="ECO:0007669"/>
    <property type="project" value="InterPro"/>
</dbReference>
<dbReference type="PhylomeDB" id="B3S2S1"/>
<dbReference type="OMA" id="EPKHEGG"/>
<gene>
    <name evidence="7" type="ORF">TRIADDRAFT_50583</name>
</gene>
<dbReference type="AlphaFoldDB" id="B3S2S1"/>
<proteinExistence type="predicted"/>
<dbReference type="Gene3D" id="4.10.860.10">
    <property type="entry name" value="UVR domain"/>
    <property type="match status" value="1"/>
</dbReference>
<keyword evidence="4" id="KW-0694">RNA-binding</keyword>
<keyword evidence="3" id="KW-0396">Initiation factor</keyword>
<dbReference type="eggNOG" id="KOG2072">
    <property type="taxonomic scope" value="Eukaryota"/>
</dbReference>
<dbReference type="RefSeq" id="XP_002114705.1">
    <property type="nucleotide sequence ID" value="XM_002114669.1"/>
</dbReference>
<dbReference type="GeneID" id="6755917"/>
<dbReference type="Proteomes" id="UP000009022">
    <property type="component" value="Unassembled WGS sequence"/>
</dbReference>
<dbReference type="FunFam" id="4.10.860.10:FF:000001">
    <property type="entry name" value="Eukaryotic translation initiation factor 3 subunit A"/>
    <property type="match status" value="1"/>
</dbReference>
<sequence length="597" mass="69735">MRENFAKPGNALKRAKEFIEVGKKEQALACLNDVINSKKHRTWTKVHQEIIFMHIQLCVETRNNNQCKEGLHQYKKICQQVNINSLDASIRHYLALAEDKANQARQESRDIVSALECEDLEQDVQTYEGLLLSTVTDDSTQERTDRVTLLPWVKFLWEAYRTVLDMLRNNAKVETLYQETAQRAFKFCVEYGRRNEFRRLCDNLRNHMNQVIKQQGSQYGINLNVEQSMQMHIETRLIQVDCAIKMELWQEAFKAVEDIHGLTTMSRKPPKPQLMANFYQTLALVLWKAGNYLFHACAHHRLYILSREQKKTLTSEENERLATNVLLSTLAIPLTTQRNLTERPYEADDEKSRRLATILGCINVPTRSSLLKDLNKLNVLQVVSVELQNLYRYMELDFQPLCLCGEISKLFKILKSENDLELDRYIPQLEIIAIMKQMKQISQVYQTVRFSRLVNLIPFADQHRLEKIIVEAARHDLEVKIDHSTKSYIFGSNVSFYSSEKDDILSGPVIQSMPSDVIRSQLLIIYGALRKASFMITPERKEKENARLEQLVQKYKRNRIKQHASILKRKDNIERRKEAIEKLHEQRVRGLVNVKSL</sequence>
<organism evidence="7 8">
    <name type="scientific">Trichoplax adhaerens</name>
    <name type="common">Trichoplax reptans</name>
    <dbReference type="NCBI Taxonomy" id="10228"/>
    <lineage>
        <taxon>Eukaryota</taxon>
        <taxon>Metazoa</taxon>
        <taxon>Placozoa</taxon>
        <taxon>Uniplacotomia</taxon>
        <taxon>Trichoplacea</taxon>
        <taxon>Trichoplacidae</taxon>
        <taxon>Trichoplax</taxon>
    </lineage>
</organism>
<dbReference type="InterPro" id="IPR027512">
    <property type="entry name" value="EIF3A"/>
</dbReference>
<dbReference type="STRING" id="10228.B3S2S1"/>
<dbReference type="OrthoDB" id="18884at2759"/>
<comment type="subcellular location">
    <subcellularLocation>
        <location evidence="1">Cytoplasm</location>
    </subcellularLocation>
</comment>
<dbReference type="GO" id="GO:0003743">
    <property type="term" value="F:translation initiation factor activity"/>
    <property type="evidence" value="ECO:0007669"/>
    <property type="project" value="UniProtKB-KW"/>
</dbReference>
<evidence type="ECO:0000256" key="5">
    <source>
        <dbReference type="ARBA" id="ARBA00022917"/>
    </source>
</evidence>
<feature type="domain" description="eIF3a PCI" evidence="6">
    <location>
        <begin position="10"/>
        <end position="401"/>
    </location>
</feature>
<dbReference type="Gene3D" id="1.25.40.860">
    <property type="match status" value="2"/>
</dbReference>
<dbReference type="Pfam" id="PF22591">
    <property type="entry name" value="eIF3a_PCI_TPR-like"/>
    <property type="match status" value="1"/>
</dbReference>